<accession>E6W2M7</accession>
<dbReference type="InterPro" id="IPR015421">
    <property type="entry name" value="PyrdxlP-dep_Trfase_major"/>
</dbReference>
<dbReference type="KEGG" id="din:Selin_0871"/>
<organism evidence="4 5">
    <name type="scientific">Desulfurispirillum indicum (strain ATCC BAA-1389 / DSM 22839 / S5)</name>
    <dbReference type="NCBI Taxonomy" id="653733"/>
    <lineage>
        <taxon>Bacteria</taxon>
        <taxon>Pseudomonadati</taxon>
        <taxon>Chrysiogenota</taxon>
        <taxon>Chrysiogenia</taxon>
        <taxon>Chrysiogenales</taxon>
        <taxon>Chrysiogenaceae</taxon>
        <taxon>Desulfurispirillum</taxon>
    </lineage>
</organism>
<dbReference type="Gene3D" id="3.90.1150.10">
    <property type="entry name" value="Aspartate Aminotransferase, domain 1"/>
    <property type="match status" value="1"/>
</dbReference>
<evidence type="ECO:0000256" key="2">
    <source>
        <dbReference type="ARBA" id="ARBA00022898"/>
    </source>
</evidence>
<dbReference type="Gene3D" id="3.40.640.10">
    <property type="entry name" value="Type I PLP-dependent aspartate aminotransferase-like (Major domain)"/>
    <property type="match status" value="1"/>
</dbReference>
<dbReference type="HOGENOM" id="CLU_016922_1_4_0"/>
<dbReference type="STRING" id="653733.Selin_0871"/>
<keyword evidence="4" id="KW-0032">Aminotransferase</keyword>
<dbReference type="InterPro" id="IPR015424">
    <property type="entry name" value="PyrdxlP-dep_Trfase"/>
</dbReference>
<gene>
    <name evidence="4" type="ordered locus">Selin_0871</name>
</gene>
<dbReference type="Proteomes" id="UP000002572">
    <property type="component" value="Chromosome"/>
</dbReference>
<evidence type="ECO:0000256" key="3">
    <source>
        <dbReference type="RuleBase" id="RU003560"/>
    </source>
</evidence>
<dbReference type="CDD" id="cd00610">
    <property type="entry name" value="OAT_like"/>
    <property type="match status" value="1"/>
</dbReference>
<dbReference type="OrthoDB" id="9807885at2"/>
<dbReference type="PANTHER" id="PTHR43713">
    <property type="entry name" value="GLUTAMATE-1-SEMIALDEHYDE 2,1-AMINOMUTASE"/>
    <property type="match status" value="1"/>
</dbReference>
<dbReference type="eggNOG" id="COG0001">
    <property type="taxonomic scope" value="Bacteria"/>
</dbReference>
<dbReference type="AlphaFoldDB" id="E6W2M7"/>
<dbReference type="SUPFAM" id="SSF53383">
    <property type="entry name" value="PLP-dependent transferases"/>
    <property type="match status" value="1"/>
</dbReference>
<reference evidence="4 5" key="1">
    <citation type="submission" date="2010-12" db="EMBL/GenBank/DDBJ databases">
        <title>Complete sequence of Desulfurispirillum indicum S5.</title>
        <authorList>
            <consortium name="US DOE Joint Genome Institute"/>
            <person name="Lucas S."/>
            <person name="Copeland A."/>
            <person name="Lapidus A."/>
            <person name="Cheng J.-F."/>
            <person name="Goodwin L."/>
            <person name="Pitluck S."/>
            <person name="Chertkov O."/>
            <person name="Held B."/>
            <person name="Detter J.C."/>
            <person name="Han C."/>
            <person name="Tapia R."/>
            <person name="Land M."/>
            <person name="Hauser L."/>
            <person name="Kyrpides N."/>
            <person name="Ivanova N."/>
            <person name="Mikhailova N."/>
            <person name="Haggblom M."/>
            <person name="Rauschenbach I."/>
            <person name="Bini E."/>
            <person name="Woyke T."/>
        </authorList>
    </citation>
    <scope>NUCLEOTIDE SEQUENCE [LARGE SCALE GENOMIC DNA]</scope>
    <source>
        <strain evidence="5">ATCC BAA-1389 / DSM 22839 / S5</strain>
    </source>
</reference>
<dbReference type="InterPro" id="IPR005814">
    <property type="entry name" value="Aminotrans_3"/>
</dbReference>
<keyword evidence="4" id="KW-0808">Transferase</keyword>
<evidence type="ECO:0000313" key="5">
    <source>
        <dbReference type="Proteomes" id="UP000002572"/>
    </source>
</evidence>
<dbReference type="InParanoid" id="E6W2M7"/>
<dbReference type="RefSeq" id="WP_013505497.1">
    <property type="nucleotide sequence ID" value="NC_014836.1"/>
</dbReference>
<sequence length="429" mass="47627">MGTRYQKSEELLQRAEQSIPLGSQTFSKSRTALPYGVSPYFLERGRGSRVWDVDGNEYIDFVNALLCVSLGYGDPEVDAAVQEQMKSGVIFSLPHRLEMEVAESLIEIIPCAESVRFAKNGSDATSGAIRLARAYTGREHVAVCGYHGWQDWYIGSTARNLGVPQCVRDLTHTFVYNDIQSLECILEAHQGKVAAVIMEPMNVQWPREGYLEAVARVARQHGALLIFDETITGFRFSLGGAQELFGVTPDLATFGKGLANGYPLSAVVGRREIMKLMEEIFFSGTFGGETISLAAARAVLHKLRTQPLLQHMHHLGKHLLEQLQLVIDQHDASHIFSLSGHPAWSFLNIRDTEGASMWQVKTFLMQEMHARGILTLGTHNISAAHSEEDIDRLLAAYRQVIPAVVEGVASKNLAQKIEGRVLEPLFRVR</sequence>
<keyword evidence="2 3" id="KW-0663">Pyridoxal phosphate</keyword>
<dbReference type="GO" id="GO:0030170">
    <property type="term" value="F:pyridoxal phosphate binding"/>
    <property type="evidence" value="ECO:0007669"/>
    <property type="project" value="InterPro"/>
</dbReference>
<dbReference type="InterPro" id="IPR015422">
    <property type="entry name" value="PyrdxlP-dep_Trfase_small"/>
</dbReference>
<protein>
    <submittedName>
        <fullName evidence="4">Aminotransferase class-III</fullName>
    </submittedName>
</protein>
<dbReference type="PANTHER" id="PTHR43713:SF3">
    <property type="entry name" value="GLUTAMATE-1-SEMIALDEHYDE 2,1-AMINOMUTASE 1, CHLOROPLASTIC-RELATED"/>
    <property type="match status" value="1"/>
</dbReference>
<dbReference type="GO" id="GO:0008483">
    <property type="term" value="F:transaminase activity"/>
    <property type="evidence" value="ECO:0007669"/>
    <property type="project" value="UniProtKB-KW"/>
</dbReference>
<dbReference type="Pfam" id="PF00202">
    <property type="entry name" value="Aminotran_3"/>
    <property type="match status" value="1"/>
</dbReference>
<evidence type="ECO:0000313" key="4">
    <source>
        <dbReference type="EMBL" id="ADU65611.1"/>
    </source>
</evidence>
<comment type="similarity">
    <text evidence="3">Belongs to the class-III pyridoxal-phosphate-dependent aminotransferase family.</text>
</comment>
<name>E6W2M7_DESIS</name>
<dbReference type="EMBL" id="CP002432">
    <property type="protein sequence ID" value="ADU65611.1"/>
    <property type="molecule type" value="Genomic_DNA"/>
</dbReference>
<comment type="cofactor">
    <cofactor evidence="1">
        <name>pyridoxal 5'-phosphate</name>
        <dbReference type="ChEBI" id="CHEBI:597326"/>
    </cofactor>
</comment>
<keyword evidence="5" id="KW-1185">Reference proteome</keyword>
<proteinExistence type="inferred from homology"/>
<evidence type="ECO:0000256" key="1">
    <source>
        <dbReference type="ARBA" id="ARBA00001933"/>
    </source>
</evidence>